<dbReference type="PANTHER" id="PTHR34039">
    <property type="entry name" value="UPF0102 PROTEIN YRAN"/>
    <property type="match status" value="1"/>
</dbReference>
<dbReference type="CDD" id="cd20736">
    <property type="entry name" value="PoNe_Nuclease"/>
    <property type="match status" value="1"/>
</dbReference>
<evidence type="ECO:0000256" key="1">
    <source>
        <dbReference type="ARBA" id="ARBA00006738"/>
    </source>
</evidence>
<dbReference type="HAMAP" id="MF_00048">
    <property type="entry name" value="UPF0102"/>
    <property type="match status" value="1"/>
</dbReference>
<reference evidence="3 4" key="1">
    <citation type="submission" date="2012-06" db="EMBL/GenBank/DDBJ databases">
        <title>The complete genome of Ornithobacterium rhinotracheale DSM 15997.</title>
        <authorList>
            <consortium name="US DOE Joint Genome Institute (JGI-PGF)"/>
            <person name="Lucas S."/>
            <person name="Copeland A."/>
            <person name="Lapidus A."/>
            <person name="Goodwin L."/>
            <person name="Pitluck S."/>
            <person name="Peters L."/>
            <person name="Mikhailova N."/>
            <person name="Teshima H."/>
            <person name="Kyrpides N."/>
            <person name="Mavromatis K."/>
            <person name="Pagani I."/>
            <person name="Ivanova N."/>
            <person name="Ovchinnikova G."/>
            <person name="Zeytun A."/>
            <person name="Detter J.C."/>
            <person name="Han C."/>
            <person name="Land M."/>
            <person name="Hauser L."/>
            <person name="Markowitz V."/>
            <person name="Cheng J.-F."/>
            <person name="Hugenholtz P."/>
            <person name="Woyke T."/>
            <person name="Wu D."/>
            <person name="Lang E."/>
            <person name="Kopitz M."/>
            <person name="Brambilla E."/>
            <person name="Klenk H.-P."/>
            <person name="Eisen J.A."/>
        </authorList>
    </citation>
    <scope>NUCLEOTIDE SEQUENCE [LARGE SCALE GENOMIC DNA]</scope>
    <source>
        <strain evidence="4">ATCC 51463 / DSM 15997 / CCUG 23171 / LMG 9086</strain>
    </source>
</reference>
<dbReference type="HOGENOM" id="CLU_115353_2_1_10"/>
<dbReference type="Gene3D" id="3.40.1350.10">
    <property type="match status" value="1"/>
</dbReference>
<dbReference type="PANTHER" id="PTHR34039:SF1">
    <property type="entry name" value="UPF0102 PROTEIN YRAN"/>
    <property type="match status" value="1"/>
</dbReference>
<dbReference type="InterPro" id="IPR003509">
    <property type="entry name" value="UPF0102_YraN-like"/>
</dbReference>
<dbReference type="InterPro" id="IPR011335">
    <property type="entry name" value="Restrct_endonuc-II-like"/>
</dbReference>
<evidence type="ECO:0000256" key="2">
    <source>
        <dbReference type="HAMAP-Rule" id="MF_00048"/>
    </source>
</evidence>
<organism evidence="3 4">
    <name type="scientific">Ornithobacterium rhinotracheale (strain ATCC 51463 / DSM 15997 / CCUG 23171 / CIP 104009 / LMG 9086)</name>
    <dbReference type="NCBI Taxonomy" id="867902"/>
    <lineage>
        <taxon>Bacteria</taxon>
        <taxon>Pseudomonadati</taxon>
        <taxon>Bacteroidota</taxon>
        <taxon>Flavobacteriia</taxon>
        <taxon>Flavobacteriales</taxon>
        <taxon>Weeksellaceae</taxon>
        <taxon>Ornithobacterium</taxon>
    </lineage>
</organism>
<gene>
    <name evidence="3" type="ordered locus">Ornrh_0989</name>
</gene>
<dbReference type="KEGG" id="orh:Ornrh_0989"/>
<keyword evidence="4" id="KW-1185">Reference proteome</keyword>
<protein>
    <recommendedName>
        <fullName evidence="2">UPF0102 protein Ornrh_0989</fullName>
    </recommendedName>
</protein>
<dbReference type="RefSeq" id="WP_014790782.1">
    <property type="nucleotide sequence ID" value="NC_018016.1"/>
</dbReference>
<dbReference type="Proteomes" id="UP000006051">
    <property type="component" value="Chromosome"/>
</dbReference>
<dbReference type="GeneID" id="71569273"/>
<evidence type="ECO:0000313" key="3">
    <source>
        <dbReference type="EMBL" id="AFL97181.1"/>
    </source>
</evidence>
<proteinExistence type="inferred from homology"/>
<dbReference type="InterPro" id="IPR011856">
    <property type="entry name" value="tRNA_endonuc-like_dom_sf"/>
</dbReference>
<dbReference type="GO" id="GO:0004519">
    <property type="term" value="F:endonuclease activity"/>
    <property type="evidence" value="ECO:0007669"/>
    <property type="project" value="UniProtKB-KW"/>
</dbReference>
<sequence length="121" mass="14047">MAEHNEFGELAENYAAEKYRKNGYEILAQNWYFHPAEIDIIAKRDNVLAIVEVKARHSEIFENPEDSVTRAKKKRLIAAADAYIQENDLDVECRFDIAVVTKKGQKLHFKVFTDAFYAHEI</sequence>
<dbReference type="eggNOG" id="COG0792">
    <property type="taxonomic scope" value="Bacteria"/>
</dbReference>
<name>I3ZZP7_ORNRL</name>
<dbReference type="Pfam" id="PF02021">
    <property type="entry name" value="UPF0102"/>
    <property type="match status" value="1"/>
</dbReference>
<accession>I3ZZP7</accession>
<dbReference type="GeneID" id="97257690"/>
<keyword evidence="3" id="KW-0540">Nuclease</keyword>
<comment type="similarity">
    <text evidence="1 2">Belongs to the UPF0102 family.</text>
</comment>
<evidence type="ECO:0000313" key="4">
    <source>
        <dbReference type="Proteomes" id="UP000006051"/>
    </source>
</evidence>
<dbReference type="AlphaFoldDB" id="I3ZZP7"/>
<dbReference type="SUPFAM" id="SSF52980">
    <property type="entry name" value="Restriction endonuclease-like"/>
    <property type="match status" value="1"/>
</dbReference>
<keyword evidence="3" id="KW-0255">Endonuclease</keyword>
<keyword evidence="3" id="KW-0378">Hydrolase</keyword>
<dbReference type="STRING" id="867902.Ornrh_0989"/>
<dbReference type="GO" id="GO:0003676">
    <property type="term" value="F:nucleic acid binding"/>
    <property type="evidence" value="ECO:0007669"/>
    <property type="project" value="InterPro"/>
</dbReference>
<dbReference type="EMBL" id="CP003283">
    <property type="protein sequence ID" value="AFL97181.1"/>
    <property type="molecule type" value="Genomic_DNA"/>
</dbReference>